<sequence>MVLKRKKQREFGDIDTIISHRLRIEGNLHGEGSIRADGIIEGDVDLRGDLIIGDKGTIKGNIQADNVLIAGRVEGSINARGRAEILASGEVQGDITSQALVIEEGGCFTGTSRMLRGTNKEKTGTKTDS</sequence>
<organism evidence="2 3">
    <name type="scientific">Syntrophothermus lipocalidus (strain DSM 12680 / TGB-C1)</name>
    <dbReference type="NCBI Taxonomy" id="643648"/>
    <lineage>
        <taxon>Bacteria</taxon>
        <taxon>Bacillati</taxon>
        <taxon>Bacillota</taxon>
        <taxon>Clostridia</taxon>
        <taxon>Eubacteriales</taxon>
        <taxon>Syntrophomonadaceae</taxon>
        <taxon>Syntrophothermus</taxon>
    </lineage>
</organism>
<dbReference type="AlphaFoldDB" id="D7CKC3"/>
<name>D7CKC3_SYNLT</name>
<evidence type="ECO:0008006" key="4">
    <source>
        <dbReference type="Google" id="ProtNLM"/>
    </source>
</evidence>
<dbReference type="STRING" id="643648.Slip_2371"/>
<evidence type="ECO:0000256" key="1">
    <source>
        <dbReference type="ARBA" id="ARBA00044755"/>
    </source>
</evidence>
<dbReference type="HOGENOM" id="CLU_072799_6_5_9"/>
<dbReference type="KEGG" id="slp:Slip_2371"/>
<dbReference type="eggNOG" id="COG1664">
    <property type="taxonomic scope" value="Bacteria"/>
</dbReference>
<gene>
    <name evidence="2" type="ordered locus">Slip_2371</name>
</gene>
<accession>D7CKC3</accession>
<evidence type="ECO:0000313" key="3">
    <source>
        <dbReference type="Proteomes" id="UP000000378"/>
    </source>
</evidence>
<evidence type="ECO:0000313" key="2">
    <source>
        <dbReference type="EMBL" id="ADI03107.1"/>
    </source>
</evidence>
<proteinExistence type="inferred from homology"/>
<dbReference type="Pfam" id="PF04519">
    <property type="entry name" value="Bactofilin"/>
    <property type="match status" value="1"/>
</dbReference>
<dbReference type="Proteomes" id="UP000000378">
    <property type="component" value="Chromosome"/>
</dbReference>
<dbReference type="PANTHER" id="PTHR35024">
    <property type="entry name" value="HYPOTHETICAL CYTOSOLIC PROTEIN"/>
    <property type="match status" value="1"/>
</dbReference>
<dbReference type="PANTHER" id="PTHR35024:SF4">
    <property type="entry name" value="POLYMER-FORMING CYTOSKELETAL PROTEIN"/>
    <property type="match status" value="1"/>
</dbReference>
<keyword evidence="3" id="KW-1185">Reference proteome</keyword>
<reference evidence="3" key="1">
    <citation type="journal article" date="2010" name="Stand. Genomic Sci.">
        <title>Complete genome sequence of Syntrophothermus lipocalidus type strain (TGB-C1T).</title>
        <authorList>
            <consortium name="US DOE Joint Genome Institute (JGI-PGF)"/>
            <person name="Djao O."/>
            <person name="Zhang X."/>
            <person name="Lucas S."/>
            <person name="Lapidus A."/>
            <person name="Glavina Del Rio T."/>
            <person name="Nolan M."/>
            <person name="Tice H."/>
            <person name="Cheng J."/>
            <person name="Han C."/>
            <person name="Tapia R."/>
            <person name="Goodwin L."/>
            <person name="Pitluck S."/>
            <person name="Liolios K."/>
            <person name="Ivanova N."/>
            <person name="Mavromatis K."/>
            <person name="Mikhailova N."/>
            <person name="Ovchinnikova G."/>
            <person name="Pati A."/>
            <person name="Brambilla E."/>
            <person name="Chen A."/>
            <person name="Palaniappan K."/>
            <person name="Land M."/>
            <person name="Hauser L."/>
            <person name="Chang Y."/>
            <person name="Jeffries C."/>
            <person name="Rohde M."/>
            <person name="Sikorski J."/>
            <person name="Spring S."/>
            <person name="Goker M."/>
            <person name="Detter J."/>
            <person name="Woyke T."/>
            <person name="Bristow J."/>
            <person name="Eisen J."/>
            <person name="Markowitz V."/>
            <person name="Hugenholtz P."/>
            <person name="Kyrpides N."/>
            <person name="Klenk H."/>
        </authorList>
    </citation>
    <scope>NUCLEOTIDE SEQUENCE [LARGE SCALE GENOMIC DNA]</scope>
    <source>
        <strain evidence="3">DSM 12680 / TGB-C1</strain>
    </source>
</reference>
<dbReference type="EMBL" id="CP002048">
    <property type="protein sequence ID" value="ADI03107.1"/>
    <property type="molecule type" value="Genomic_DNA"/>
</dbReference>
<dbReference type="InterPro" id="IPR007607">
    <property type="entry name" value="BacA/B"/>
</dbReference>
<reference evidence="2 3" key="2">
    <citation type="journal article" date="2010" name="Stand. Genomic Sci.">
        <title>Complete genome sequence of Syntrophothermus lipocalidus type strain (TGB-C1).</title>
        <authorList>
            <person name="Djao O.D."/>
            <person name="Zhang X."/>
            <person name="Lucas S."/>
            <person name="Lapidus A."/>
            <person name="Del Rio T.G."/>
            <person name="Nolan M."/>
            <person name="Tice H."/>
            <person name="Cheng J.F."/>
            <person name="Han C."/>
            <person name="Tapia R."/>
            <person name="Goodwin L."/>
            <person name="Pitluck S."/>
            <person name="Liolios K."/>
            <person name="Ivanova N."/>
            <person name="Mavromatis K."/>
            <person name="Mikhailova N."/>
            <person name="Ovchinnikova G."/>
            <person name="Pati A."/>
            <person name="Brambilla E."/>
            <person name="Chen A."/>
            <person name="Palaniappan K."/>
            <person name="Land M."/>
            <person name="Hauser L."/>
            <person name="Chang Y.J."/>
            <person name="Jeffries C.D."/>
            <person name="Rohde M."/>
            <person name="Sikorski J."/>
            <person name="Spring S."/>
            <person name="Goker M."/>
            <person name="Detter J.C."/>
            <person name="Woyke T."/>
            <person name="Bristow J."/>
            <person name="Eisen J.A."/>
            <person name="Markowitz V."/>
            <person name="Hugenholtz P."/>
            <person name="Kyrpides N.C."/>
            <person name="Klenk H.P."/>
        </authorList>
    </citation>
    <scope>NUCLEOTIDE SEQUENCE [LARGE SCALE GENOMIC DNA]</scope>
    <source>
        <strain evidence="3">DSM 12680 / TGB-C1</strain>
    </source>
</reference>
<comment type="similarity">
    <text evidence="1">Belongs to the bactofilin family.</text>
</comment>
<dbReference type="RefSeq" id="WP_013176509.1">
    <property type="nucleotide sequence ID" value="NC_014220.1"/>
</dbReference>
<protein>
    <recommendedName>
        <fullName evidence="4">Integral membrane protein CcmA involved in cell shape determination</fullName>
    </recommendedName>
</protein>